<dbReference type="InterPro" id="IPR036390">
    <property type="entry name" value="WH_DNA-bd_sf"/>
</dbReference>
<dbReference type="PRINTS" id="PR00037">
    <property type="entry name" value="HTHLACR"/>
</dbReference>
<dbReference type="GO" id="GO:0003677">
    <property type="term" value="F:DNA binding"/>
    <property type="evidence" value="ECO:0007669"/>
    <property type="project" value="UniProtKB-KW"/>
</dbReference>
<dbReference type="Pfam" id="PF00455">
    <property type="entry name" value="DeoRC"/>
    <property type="match status" value="1"/>
</dbReference>
<gene>
    <name evidence="5" type="ORF">E6C70_16150</name>
</gene>
<dbReference type="InterPro" id="IPR036388">
    <property type="entry name" value="WH-like_DNA-bd_sf"/>
</dbReference>
<comment type="caution">
    <text evidence="5">The sequence shown here is derived from an EMBL/GenBank/DDBJ whole genome shotgun (WGS) entry which is preliminary data.</text>
</comment>
<keyword evidence="6" id="KW-1185">Reference proteome</keyword>
<feature type="domain" description="HTH deoR-type" evidence="4">
    <location>
        <begin position="3"/>
        <end position="58"/>
    </location>
</feature>
<dbReference type="GO" id="GO:0003700">
    <property type="term" value="F:DNA-binding transcription factor activity"/>
    <property type="evidence" value="ECO:0007669"/>
    <property type="project" value="InterPro"/>
</dbReference>
<dbReference type="RefSeq" id="WP_136425530.1">
    <property type="nucleotide sequence ID" value="NZ_SSSN01000015.1"/>
</dbReference>
<dbReference type="SMART" id="SM00420">
    <property type="entry name" value="HTH_DEOR"/>
    <property type="match status" value="1"/>
</dbReference>
<dbReference type="AlphaFoldDB" id="A0A4S4FGB4"/>
<protein>
    <submittedName>
        <fullName evidence="5">DeoR/GlpR transcriptional regulator</fullName>
    </submittedName>
</protein>
<dbReference type="PANTHER" id="PTHR30363">
    <property type="entry name" value="HTH-TYPE TRANSCRIPTIONAL REGULATOR SRLR-RELATED"/>
    <property type="match status" value="1"/>
</dbReference>
<dbReference type="InterPro" id="IPR050313">
    <property type="entry name" value="Carb_Metab_HTH_regulators"/>
</dbReference>
<evidence type="ECO:0000313" key="5">
    <source>
        <dbReference type="EMBL" id="THG29141.1"/>
    </source>
</evidence>
<organism evidence="5 6">
    <name type="scientific">Orlajensenia flava</name>
    <dbReference type="NCBI Taxonomy" id="2565934"/>
    <lineage>
        <taxon>Bacteria</taxon>
        <taxon>Bacillati</taxon>
        <taxon>Actinomycetota</taxon>
        <taxon>Actinomycetes</taxon>
        <taxon>Micrococcales</taxon>
        <taxon>Microbacteriaceae</taxon>
        <taxon>Orlajensenia</taxon>
    </lineage>
</organism>
<dbReference type="InterPro" id="IPR037171">
    <property type="entry name" value="NagB/RpiA_transferase-like"/>
</dbReference>
<dbReference type="SMART" id="SM01134">
    <property type="entry name" value="DeoRC"/>
    <property type="match status" value="1"/>
</dbReference>
<dbReference type="InterPro" id="IPR014036">
    <property type="entry name" value="DeoR-like_C"/>
</dbReference>
<name>A0A4S4FGB4_9MICO</name>
<dbReference type="InterPro" id="IPR001034">
    <property type="entry name" value="DeoR_HTH"/>
</dbReference>
<dbReference type="OrthoDB" id="7688673at2"/>
<dbReference type="Gene3D" id="1.10.10.10">
    <property type="entry name" value="Winged helix-like DNA-binding domain superfamily/Winged helix DNA-binding domain"/>
    <property type="match status" value="1"/>
</dbReference>
<dbReference type="SUPFAM" id="SSF100950">
    <property type="entry name" value="NagB/RpiA/CoA transferase-like"/>
    <property type="match status" value="1"/>
</dbReference>
<sequence length="253" mass="26208">MIAAQRRNLIVEIVRADGAASIASLAKRLDTSPVTIRRDLDHLDSLGLIARTHGGAVAGTPQPESPYTEKVTQAATEKLAIGRLAATLVHDGDVVAIGPGTTTEALALELRLRTDLTVVTNSLPVAQAFVDSRDNQVIMTGGTLRGPIRALVGEAAARTFRAVHADLAFLSGNGLDAEFGLSTPNLTVADTDRSIAASGREIVVLADHTKIGARTAIQTLPADAIAHLVTDAGARGTELDGLGRLGVSLHIAS</sequence>
<dbReference type="Proteomes" id="UP000307380">
    <property type="component" value="Unassembled WGS sequence"/>
</dbReference>
<dbReference type="SUPFAM" id="SSF46785">
    <property type="entry name" value="Winged helix' DNA-binding domain"/>
    <property type="match status" value="1"/>
</dbReference>
<dbReference type="PANTHER" id="PTHR30363:SF44">
    <property type="entry name" value="AGA OPERON TRANSCRIPTIONAL REPRESSOR-RELATED"/>
    <property type="match status" value="1"/>
</dbReference>
<dbReference type="EMBL" id="SSSN01000015">
    <property type="protein sequence ID" value="THG29141.1"/>
    <property type="molecule type" value="Genomic_DNA"/>
</dbReference>
<keyword evidence="3" id="KW-0804">Transcription</keyword>
<reference evidence="5 6" key="1">
    <citation type="submission" date="2019-04" db="EMBL/GenBank/DDBJ databases">
        <authorList>
            <person name="Jiang L."/>
        </authorList>
    </citation>
    <scope>NUCLEOTIDE SEQUENCE [LARGE SCALE GENOMIC DNA]</scope>
    <source>
        <strain evidence="5 6">YIM 131861</strain>
    </source>
</reference>
<dbReference type="Gene3D" id="3.30.750.70">
    <property type="entry name" value="4-hydroxybutyrate coenzyme like domains"/>
    <property type="match status" value="1"/>
</dbReference>
<evidence type="ECO:0000256" key="3">
    <source>
        <dbReference type="ARBA" id="ARBA00023163"/>
    </source>
</evidence>
<accession>A0A4S4FGB4</accession>
<proteinExistence type="predicted"/>
<evidence type="ECO:0000313" key="6">
    <source>
        <dbReference type="Proteomes" id="UP000307380"/>
    </source>
</evidence>
<evidence type="ECO:0000256" key="1">
    <source>
        <dbReference type="ARBA" id="ARBA00023015"/>
    </source>
</evidence>
<evidence type="ECO:0000259" key="4">
    <source>
        <dbReference type="PROSITE" id="PS51000"/>
    </source>
</evidence>
<dbReference type="PROSITE" id="PS51000">
    <property type="entry name" value="HTH_DEOR_2"/>
    <property type="match status" value="1"/>
</dbReference>
<dbReference type="Pfam" id="PF08220">
    <property type="entry name" value="HTH_DeoR"/>
    <property type="match status" value="1"/>
</dbReference>
<keyword evidence="1" id="KW-0805">Transcription regulation</keyword>
<dbReference type="InterPro" id="IPR018356">
    <property type="entry name" value="Tscrpt_reg_HTH_DeoR_CS"/>
</dbReference>
<evidence type="ECO:0000256" key="2">
    <source>
        <dbReference type="ARBA" id="ARBA00023125"/>
    </source>
</evidence>
<keyword evidence="2" id="KW-0238">DNA-binding</keyword>
<dbReference type="PROSITE" id="PS00894">
    <property type="entry name" value="HTH_DEOR_1"/>
    <property type="match status" value="1"/>
</dbReference>